<dbReference type="Proteomes" id="UP000012101">
    <property type="component" value="Unassembled WGS sequence"/>
</dbReference>
<proteinExistence type="predicted"/>
<reference evidence="1 2" key="1">
    <citation type="submission" date="2013-01" db="EMBL/GenBank/DDBJ databases">
        <authorList>
            <person name="Harkins D.M."/>
            <person name="Durkin A.S."/>
            <person name="Brinkac L.M."/>
            <person name="Haft D.H."/>
            <person name="Selengut J.D."/>
            <person name="Sanka R."/>
            <person name="DePew J."/>
            <person name="Purushe J."/>
            <person name="Hospenthal D.R."/>
            <person name="Murray C.K."/>
            <person name="Pimentel G."/>
            <person name="Wasfy M."/>
            <person name="Vinetz J.M."/>
            <person name="Sutton G.G."/>
            <person name="Nierman W.C."/>
            <person name="Fouts D.E."/>
        </authorList>
    </citation>
    <scope>NUCLEOTIDE SEQUENCE [LARGE SCALE GENOMIC DNA]</scope>
    <source>
        <strain evidence="1 2">2006001855</strain>
    </source>
</reference>
<dbReference type="AlphaFoldDB" id="M6FPM6"/>
<organism evidence="1 2">
    <name type="scientific">Leptospira weilii str. 2006001855</name>
    <dbReference type="NCBI Taxonomy" id="996804"/>
    <lineage>
        <taxon>Bacteria</taxon>
        <taxon>Pseudomonadati</taxon>
        <taxon>Spirochaetota</taxon>
        <taxon>Spirochaetia</taxon>
        <taxon>Leptospirales</taxon>
        <taxon>Leptospiraceae</taxon>
        <taxon>Leptospira</taxon>
    </lineage>
</organism>
<evidence type="ECO:0000313" key="1">
    <source>
        <dbReference type="EMBL" id="EMM74753.1"/>
    </source>
</evidence>
<sequence length="44" mass="4906">MIRSKENEEIQKAIKKQLDALLEVGGEGIDVGCLVSIQEKAHQR</sequence>
<protein>
    <submittedName>
        <fullName evidence="1">Uncharacterized protein</fullName>
    </submittedName>
</protein>
<accession>M6FPM6</accession>
<dbReference type="EMBL" id="AFJM02000003">
    <property type="protein sequence ID" value="EMM74753.1"/>
    <property type="molecule type" value="Genomic_DNA"/>
</dbReference>
<gene>
    <name evidence="1" type="ORF">LEP1GSC038_3403</name>
</gene>
<evidence type="ECO:0000313" key="2">
    <source>
        <dbReference type="Proteomes" id="UP000012101"/>
    </source>
</evidence>
<name>M6FPM6_9LEPT</name>
<comment type="caution">
    <text evidence="1">The sequence shown here is derived from an EMBL/GenBank/DDBJ whole genome shotgun (WGS) entry which is preliminary data.</text>
</comment>